<reference evidence="1 2" key="1">
    <citation type="submission" date="2019-05" db="EMBL/GenBank/DDBJ databases">
        <title>Another draft genome of Portunus trituberculatus and its Hox gene families provides insights of decapod evolution.</title>
        <authorList>
            <person name="Jeong J.-H."/>
            <person name="Song I."/>
            <person name="Kim S."/>
            <person name="Choi T."/>
            <person name="Kim D."/>
            <person name="Ryu S."/>
            <person name="Kim W."/>
        </authorList>
    </citation>
    <scope>NUCLEOTIDE SEQUENCE [LARGE SCALE GENOMIC DNA]</scope>
    <source>
        <tissue evidence="1">Muscle</tissue>
    </source>
</reference>
<name>A0A5B7ER29_PORTR</name>
<keyword evidence="2" id="KW-1185">Reference proteome</keyword>
<organism evidence="1 2">
    <name type="scientific">Portunus trituberculatus</name>
    <name type="common">Swimming crab</name>
    <name type="synonym">Neptunus trituberculatus</name>
    <dbReference type="NCBI Taxonomy" id="210409"/>
    <lineage>
        <taxon>Eukaryota</taxon>
        <taxon>Metazoa</taxon>
        <taxon>Ecdysozoa</taxon>
        <taxon>Arthropoda</taxon>
        <taxon>Crustacea</taxon>
        <taxon>Multicrustacea</taxon>
        <taxon>Malacostraca</taxon>
        <taxon>Eumalacostraca</taxon>
        <taxon>Eucarida</taxon>
        <taxon>Decapoda</taxon>
        <taxon>Pleocyemata</taxon>
        <taxon>Brachyura</taxon>
        <taxon>Eubrachyura</taxon>
        <taxon>Portunoidea</taxon>
        <taxon>Portunidae</taxon>
        <taxon>Portuninae</taxon>
        <taxon>Portunus</taxon>
    </lineage>
</organism>
<gene>
    <name evidence="1" type="ORF">E2C01_028825</name>
</gene>
<evidence type="ECO:0000313" key="2">
    <source>
        <dbReference type="Proteomes" id="UP000324222"/>
    </source>
</evidence>
<proteinExistence type="predicted"/>
<dbReference type="Proteomes" id="UP000324222">
    <property type="component" value="Unassembled WGS sequence"/>
</dbReference>
<evidence type="ECO:0000313" key="1">
    <source>
        <dbReference type="EMBL" id="MPC35403.1"/>
    </source>
</evidence>
<accession>A0A5B7ER29</accession>
<sequence length="77" mass="9167">MSEIKSERFKTMFTEKEEFKEPNRTLHRQGLQEITVHKEKIGRLLENLDVRKVMGPDVYRVKEKEPNHSAEVLSKNE</sequence>
<comment type="caution">
    <text evidence="1">The sequence shown here is derived from an EMBL/GenBank/DDBJ whole genome shotgun (WGS) entry which is preliminary data.</text>
</comment>
<dbReference type="EMBL" id="VSRR010003267">
    <property type="protein sequence ID" value="MPC35403.1"/>
    <property type="molecule type" value="Genomic_DNA"/>
</dbReference>
<dbReference type="AlphaFoldDB" id="A0A5B7ER29"/>
<protein>
    <submittedName>
        <fullName evidence="1">Uncharacterized protein</fullName>
    </submittedName>
</protein>